<feature type="compositionally biased region" description="Basic residues" evidence="1">
    <location>
        <begin position="1"/>
        <end position="16"/>
    </location>
</feature>
<feature type="region of interest" description="Disordered" evidence="1">
    <location>
        <begin position="412"/>
        <end position="431"/>
    </location>
</feature>
<accession>A0A372IK54</accession>
<feature type="compositionally biased region" description="Pro residues" evidence="1">
    <location>
        <begin position="417"/>
        <end position="431"/>
    </location>
</feature>
<proteinExistence type="predicted"/>
<reference evidence="2 3" key="1">
    <citation type="submission" date="2018-08" db="EMBL/GenBank/DDBJ databases">
        <title>Acidipila sp. 4G-K13, an acidobacterium isolated from forest soil.</title>
        <authorList>
            <person name="Gao Z.-H."/>
            <person name="Qiu L.-H."/>
        </authorList>
    </citation>
    <scope>NUCLEOTIDE SEQUENCE [LARGE SCALE GENOMIC DNA]</scope>
    <source>
        <strain evidence="2 3">4G-K13</strain>
    </source>
</reference>
<dbReference type="EMBL" id="QVQT01000006">
    <property type="protein sequence ID" value="RFU15350.1"/>
    <property type="molecule type" value="Genomic_DNA"/>
</dbReference>
<dbReference type="InterPro" id="IPR036465">
    <property type="entry name" value="vWFA_dom_sf"/>
</dbReference>
<dbReference type="InterPro" id="IPR017802">
    <property type="entry name" value="VWFA-rel_acidobac-type"/>
</dbReference>
<feature type="compositionally biased region" description="Low complexity" evidence="1">
    <location>
        <begin position="81"/>
        <end position="91"/>
    </location>
</feature>
<feature type="region of interest" description="Disordered" evidence="1">
    <location>
        <begin position="1"/>
        <end position="35"/>
    </location>
</feature>
<evidence type="ECO:0000313" key="3">
    <source>
        <dbReference type="Proteomes" id="UP000264702"/>
    </source>
</evidence>
<sequence length="431" mass="46915">MKPRPGTKPRMLKTKSARSASQKTEDRVAVSQNHSRNHLQTCLHTRLRTRLFRLLALGSLFAAASFALAQEPFPGEPAQPPAQSQSQSQPEGQPPGPPQHAPLSVPDSAYQAPTIRVTTNVVLVPTLVEKSDGEVIYGLQSKDFTLLDNGVPQKVRVDDDMDTQPVSLVICVERGRDAALEFSKISHLGSLLQLFTGQGHGEVALVAFDSQPEYLDQFSQDTTYIEEDLARLPPGDGGAAIMDAVGFSEHLLESRPPDHRRVLLLISESRDHGSHKVTIPQLVQRIGVSNTLVLSLVFSPSKAELIDWARGNTGGGSELNILAPLMMTMNAMRRNTPRTLAEMSGGEYAPFTKDKGFQDRVAEEASHARNRYILSFHPSDLTPGLHSIQVKLTEDYGAHIVARASYWAVNADSQTPAPSPVPAPETPPGNN</sequence>
<gene>
    <name evidence="2" type="ORF">D0Y96_16885</name>
</gene>
<comment type="caution">
    <text evidence="2">The sequence shown here is derived from an EMBL/GenBank/DDBJ whole genome shotgun (WGS) entry which is preliminary data.</text>
</comment>
<evidence type="ECO:0000313" key="2">
    <source>
        <dbReference type="EMBL" id="RFU15350.1"/>
    </source>
</evidence>
<dbReference type="NCBIfam" id="TIGR03436">
    <property type="entry name" value="acidobact_VWFA"/>
    <property type="match status" value="1"/>
</dbReference>
<dbReference type="Gene3D" id="3.40.50.410">
    <property type="entry name" value="von Willebrand factor, type A domain"/>
    <property type="match status" value="1"/>
</dbReference>
<protein>
    <submittedName>
        <fullName evidence="2">VWA domain-containing protein</fullName>
    </submittedName>
</protein>
<dbReference type="Proteomes" id="UP000264702">
    <property type="component" value="Unassembled WGS sequence"/>
</dbReference>
<organism evidence="2 3">
    <name type="scientific">Paracidobacterium acidisoli</name>
    <dbReference type="NCBI Taxonomy" id="2303751"/>
    <lineage>
        <taxon>Bacteria</taxon>
        <taxon>Pseudomonadati</taxon>
        <taxon>Acidobacteriota</taxon>
        <taxon>Terriglobia</taxon>
        <taxon>Terriglobales</taxon>
        <taxon>Acidobacteriaceae</taxon>
        <taxon>Paracidobacterium</taxon>
    </lineage>
</organism>
<keyword evidence="3" id="KW-1185">Reference proteome</keyword>
<dbReference type="SUPFAM" id="SSF53300">
    <property type="entry name" value="vWA-like"/>
    <property type="match status" value="1"/>
</dbReference>
<evidence type="ECO:0000256" key="1">
    <source>
        <dbReference type="SAM" id="MobiDB-lite"/>
    </source>
</evidence>
<name>A0A372IK54_9BACT</name>
<feature type="region of interest" description="Disordered" evidence="1">
    <location>
        <begin position="72"/>
        <end position="106"/>
    </location>
</feature>
<dbReference type="AlphaFoldDB" id="A0A372IK54"/>